<dbReference type="Gene3D" id="3.10.580.10">
    <property type="entry name" value="CBS-domain"/>
    <property type="match status" value="1"/>
</dbReference>
<dbReference type="SMART" id="SM00116">
    <property type="entry name" value="CBS"/>
    <property type="match status" value="2"/>
</dbReference>
<organism evidence="4 5">
    <name type="scientific">Cocleimonas flava</name>
    <dbReference type="NCBI Taxonomy" id="634765"/>
    <lineage>
        <taxon>Bacteria</taxon>
        <taxon>Pseudomonadati</taxon>
        <taxon>Pseudomonadota</taxon>
        <taxon>Gammaproteobacteria</taxon>
        <taxon>Thiotrichales</taxon>
        <taxon>Thiotrichaceae</taxon>
        <taxon>Cocleimonas</taxon>
    </lineage>
</organism>
<gene>
    <name evidence="4" type="ORF">EV695_0348</name>
</gene>
<dbReference type="InterPro" id="IPR046342">
    <property type="entry name" value="CBS_dom_sf"/>
</dbReference>
<dbReference type="EMBL" id="SMFQ01000002">
    <property type="protein sequence ID" value="TCJ88492.1"/>
    <property type="molecule type" value="Genomic_DNA"/>
</dbReference>
<dbReference type="PANTHER" id="PTHR43080:SF2">
    <property type="entry name" value="CBS DOMAIN-CONTAINING PROTEIN"/>
    <property type="match status" value="1"/>
</dbReference>
<keyword evidence="5" id="KW-1185">Reference proteome</keyword>
<evidence type="ECO:0000313" key="5">
    <source>
        <dbReference type="Proteomes" id="UP000294887"/>
    </source>
</evidence>
<feature type="domain" description="CBS" evidence="3">
    <location>
        <begin position="13"/>
        <end position="70"/>
    </location>
</feature>
<comment type="caution">
    <text evidence="4">The sequence shown here is derived from an EMBL/GenBank/DDBJ whole genome shotgun (WGS) entry which is preliminary data.</text>
</comment>
<evidence type="ECO:0000259" key="3">
    <source>
        <dbReference type="PROSITE" id="PS51371"/>
    </source>
</evidence>
<keyword evidence="1 2" id="KW-0129">CBS domain</keyword>
<feature type="domain" description="CBS" evidence="3">
    <location>
        <begin position="80"/>
        <end position="134"/>
    </location>
</feature>
<dbReference type="CDD" id="cd04629">
    <property type="entry name" value="CBS_pair_bac"/>
    <property type="match status" value="1"/>
</dbReference>
<reference evidence="4 5" key="1">
    <citation type="submission" date="2019-03" db="EMBL/GenBank/DDBJ databases">
        <title>Genomic Encyclopedia of Type Strains, Phase IV (KMG-IV): sequencing the most valuable type-strain genomes for metagenomic binning, comparative biology and taxonomic classification.</title>
        <authorList>
            <person name="Goeker M."/>
        </authorList>
    </citation>
    <scope>NUCLEOTIDE SEQUENCE [LARGE SCALE GENOMIC DNA]</scope>
    <source>
        <strain evidence="4 5">DSM 24830</strain>
    </source>
</reference>
<name>A0A4R1F777_9GAMM</name>
<evidence type="ECO:0000313" key="4">
    <source>
        <dbReference type="EMBL" id="TCJ88492.1"/>
    </source>
</evidence>
<dbReference type="InterPro" id="IPR051257">
    <property type="entry name" value="Diverse_CBS-Domain"/>
</dbReference>
<evidence type="ECO:0000256" key="2">
    <source>
        <dbReference type="PROSITE-ProRule" id="PRU00703"/>
    </source>
</evidence>
<dbReference type="RefSeq" id="WP_131904186.1">
    <property type="nucleotide sequence ID" value="NZ_BAAAFU010000008.1"/>
</dbReference>
<dbReference type="SUPFAM" id="SSF54631">
    <property type="entry name" value="CBS-domain pair"/>
    <property type="match status" value="1"/>
</dbReference>
<protein>
    <submittedName>
        <fullName evidence="4">CBS domain protein</fullName>
    </submittedName>
</protein>
<sequence length="134" mass="15270">MSKSDELHVRYHLNPNFIKFKPDQEIGEAIKLFNKHRIFGAPVVDDLGNLVGMISGTDCIKAALKSNFDSSFRGQVQDFMTPDVRTVEADYSCLYVAEMFLKDHYRRYPVVENGNVIGMIGRTDVLKALEMYLC</sequence>
<proteinExistence type="predicted"/>
<dbReference type="PROSITE" id="PS51371">
    <property type="entry name" value="CBS"/>
    <property type="match status" value="2"/>
</dbReference>
<dbReference type="PANTHER" id="PTHR43080">
    <property type="entry name" value="CBS DOMAIN-CONTAINING PROTEIN CBSX3, MITOCHONDRIAL"/>
    <property type="match status" value="1"/>
</dbReference>
<dbReference type="Proteomes" id="UP000294887">
    <property type="component" value="Unassembled WGS sequence"/>
</dbReference>
<dbReference type="InterPro" id="IPR044729">
    <property type="entry name" value="CBS_bac"/>
</dbReference>
<dbReference type="InterPro" id="IPR000644">
    <property type="entry name" value="CBS_dom"/>
</dbReference>
<dbReference type="Pfam" id="PF00571">
    <property type="entry name" value="CBS"/>
    <property type="match status" value="2"/>
</dbReference>
<accession>A0A4R1F777</accession>
<evidence type="ECO:0000256" key="1">
    <source>
        <dbReference type="ARBA" id="ARBA00023122"/>
    </source>
</evidence>
<dbReference type="AlphaFoldDB" id="A0A4R1F777"/>
<dbReference type="OrthoDB" id="9790355at2"/>